<dbReference type="InterPro" id="IPR005123">
    <property type="entry name" value="Oxoglu/Fe-dep_dioxygenase_dom"/>
</dbReference>
<feature type="domain" description="Fe2OG dioxygenase" evidence="3">
    <location>
        <begin position="192"/>
        <end position="310"/>
    </location>
</feature>
<sequence>MPATVIPDSEVPVVDFSLFNHGTPEQRIKTAKDIVAAFKEVGFVYVVNHHVADEDIDQAFQHSARVFKLTQEELNKPEVVRPTAEEGAKTYTARGYSALGREKVSQDVYDDDKLKTLRAVADFKEFFDIGADKGPPAVREPNRFPSKDAIPSFEDFMLKFFWECHEFGLDILRAIAIGFDIDEDYFVNFHQDADHLLRLLHYPAVERKSLVSGAKARIPAHSDFGSITVLFQDSVGGLQVEDSKYPGNYLPAPPLKGSAIVNIGDFLMRWSNNVLKSTLHRVVEPPVAKQLGNDVELSEERFSIPFFLQADRHKVIQCVPGLEGESGPKYPPVTAMEYLNMRVAATFKGKG</sequence>
<dbReference type="InterPro" id="IPR044861">
    <property type="entry name" value="IPNS-like_FE2OG_OXY"/>
</dbReference>
<evidence type="ECO:0000313" key="5">
    <source>
        <dbReference type="Proteomes" id="UP001345691"/>
    </source>
</evidence>
<gene>
    <name evidence="4" type="ORF">LTR69_004210</name>
</gene>
<dbReference type="InterPro" id="IPR050231">
    <property type="entry name" value="Iron_ascorbate_oxido_reductase"/>
</dbReference>
<dbReference type="InterPro" id="IPR027443">
    <property type="entry name" value="IPNS-like_sf"/>
</dbReference>
<organism evidence="4 5">
    <name type="scientific">Exophiala sideris</name>
    <dbReference type="NCBI Taxonomy" id="1016849"/>
    <lineage>
        <taxon>Eukaryota</taxon>
        <taxon>Fungi</taxon>
        <taxon>Dikarya</taxon>
        <taxon>Ascomycota</taxon>
        <taxon>Pezizomycotina</taxon>
        <taxon>Eurotiomycetes</taxon>
        <taxon>Chaetothyriomycetidae</taxon>
        <taxon>Chaetothyriales</taxon>
        <taxon>Herpotrichiellaceae</taxon>
        <taxon>Exophiala</taxon>
    </lineage>
</organism>
<dbReference type="Pfam" id="PF03171">
    <property type="entry name" value="2OG-FeII_Oxy"/>
    <property type="match status" value="1"/>
</dbReference>
<dbReference type="Gene3D" id="2.60.120.330">
    <property type="entry name" value="B-lactam Antibiotic, Isopenicillin N Synthase, Chain"/>
    <property type="match status" value="1"/>
</dbReference>
<dbReference type="PANTHER" id="PTHR47990">
    <property type="entry name" value="2-OXOGLUTARATE (2OG) AND FE(II)-DEPENDENT OXYGENASE SUPERFAMILY PROTEIN-RELATED"/>
    <property type="match status" value="1"/>
</dbReference>
<reference evidence="4 5" key="1">
    <citation type="submission" date="2023-08" db="EMBL/GenBank/DDBJ databases">
        <title>Black Yeasts Isolated from many extreme environments.</title>
        <authorList>
            <person name="Coleine C."/>
            <person name="Stajich J.E."/>
            <person name="Selbmann L."/>
        </authorList>
    </citation>
    <scope>NUCLEOTIDE SEQUENCE [LARGE SCALE GENOMIC DNA]</scope>
    <source>
        <strain evidence="4 5">CCFEE 6328</strain>
    </source>
</reference>
<dbReference type="SUPFAM" id="SSF51197">
    <property type="entry name" value="Clavaminate synthase-like"/>
    <property type="match status" value="1"/>
</dbReference>
<dbReference type="Pfam" id="PF14226">
    <property type="entry name" value="DIOX_N"/>
    <property type="match status" value="1"/>
</dbReference>
<name>A0ABR0JFN8_9EURO</name>
<evidence type="ECO:0000313" key="4">
    <source>
        <dbReference type="EMBL" id="KAK5063504.1"/>
    </source>
</evidence>
<accession>A0ABR0JFN8</accession>
<dbReference type="InterPro" id="IPR026992">
    <property type="entry name" value="DIOX_N"/>
</dbReference>
<evidence type="ECO:0000259" key="3">
    <source>
        <dbReference type="PROSITE" id="PS51471"/>
    </source>
</evidence>
<dbReference type="Proteomes" id="UP001345691">
    <property type="component" value="Unassembled WGS sequence"/>
</dbReference>
<comment type="caution">
    <text evidence="4">The sequence shown here is derived from an EMBL/GenBank/DDBJ whole genome shotgun (WGS) entry which is preliminary data.</text>
</comment>
<keyword evidence="5" id="KW-1185">Reference proteome</keyword>
<proteinExistence type="inferred from homology"/>
<comment type="similarity">
    <text evidence="1 2">Belongs to the iron/ascorbate-dependent oxidoreductase family.</text>
</comment>
<dbReference type="PRINTS" id="PR00682">
    <property type="entry name" value="IPNSYNTHASE"/>
</dbReference>
<keyword evidence="2" id="KW-0560">Oxidoreductase</keyword>
<dbReference type="EMBL" id="JAVRRF010000007">
    <property type="protein sequence ID" value="KAK5063504.1"/>
    <property type="molecule type" value="Genomic_DNA"/>
</dbReference>
<evidence type="ECO:0000256" key="2">
    <source>
        <dbReference type="RuleBase" id="RU003682"/>
    </source>
</evidence>
<dbReference type="PROSITE" id="PS51471">
    <property type="entry name" value="FE2OG_OXY"/>
    <property type="match status" value="1"/>
</dbReference>
<evidence type="ECO:0000256" key="1">
    <source>
        <dbReference type="ARBA" id="ARBA00008056"/>
    </source>
</evidence>
<protein>
    <recommendedName>
        <fullName evidence="3">Fe2OG dioxygenase domain-containing protein</fullName>
    </recommendedName>
</protein>
<keyword evidence="2" id="KW-0479">Metal-binding</keyword>
<keyword evidence="2" id="KW-0408">Iron</keyword>